<evidence type="ECO:0000313" key="3">
    <source>
        <dbReference type="Proteomes" id="UP001381693"/>
    </source>
</evidence>
<feature type="compositionally biased region" description="Low complexity" evidence="1">
    <location>
        <begin position="136"/>
        <end position="146"/>
    </location>
</feature>
<accession>A0AAN8X205</accession>
<dbReference type="EMBL" id="JAXCGZ010015297">
    <property type="protein sequence ID" value="KAK7070595.1"/>
    <property type="molecule type" value="Genomic_DNA"/>
</dbReference>
<proteinExistence type="predicted"/>
<comment type="caution">
    <text evidence="2">The sequence shown here is derived from an EMBL/GenBank/DDBJ whole genome shotgun (WGS) entry which is preliminary data.</text>
</comment>
<dbReference type="AlphaFoldDB" id="A0AAN8X205"/>
<feature type="compositionally biased region" description="Low complexity" evidence="1">
    <location>
        <begin position="92"/>
        <end position="102"/>
    </location>
</feature>
<reference evidence="2 3" key="1">
    <citation type="submission" date="2023-11" db="EMBL/GenBank/DDBJ databases">
        <title>Halocaridina rubra genome assembly.</title>
        <authorList>
            <person name="Smith C."/>
        </authorList>
    </citation>
    <scope>NUCLEOTIDE SEQUENCE [LARGE SCALE GENOMIC DNA]</scope>
    <source>
        <strain evidence="2">EP-1</strain>
        <tissue evidence="2">Whole</tissue>
    </source>
</reference>
<evidence type="ECO:0000256" key="1">
    <source>
        <dbReference type="SAM" id="MobiDB-lite"/>
    </source>
</evidence>
<feature type="compositionally biased region" description="Polar residues" evidence="1">
    <location>
        <begin position="1"/>
        <end position="15"/>
    </location>
</feature>
<gene>
    <name evidence="2" type="ORF">SK128_021722</name>
</gene>
<protein>
    <submittedName>
        <fullName evidence="2">Uncharacterized protein</fullName>
    </submittedName>
</protein>
<feature type="region of interest" description="Disordered" evidence="1">
    <location>
        <begin position="1"/>
        <end position="110"/>
    </location>
</feature>
<dbReference type="Proteomes" id="UP001381693">
    <property type="component" value="Unassembled WGS sequence"/>
</dbReference>
<organism evidence="2 3">
    <name type="scientific">Halocaridina rubra</name>
    <name type="common">Hawaiian red shrimp</name>
    <dbReference type="NCBI Taxonomy" id="373956"/>
    <lineage>
        <taxon>Eukaryota</taxon>
        <taxon>Metazoa</taxon>
        <taxon>Ecdysozoa</taxon>
        <taxon>Arthropoda</taxon>
        <taxon>Crustacea</taxon>
        <taxon>Multicrustacea</taxon>
        <taxon>Malacostraca</taxon>
        <taxon>Eumalacostraca</taxon>
        <taxon>Eucarida</taxon>
        <taxon>Decapoda</taxon>
        <taxon>Pleocyemata</taxon>
        <taxon>Caridea</taxon>
        <taxon>Atyoidea</taxon>
        <taxon>Atyidae</taxon>
        <taxon>Halocaridina</taxon>
    </lineage>
</organism>
<evidence type="ECO:0000313" key="2">
    <source>
        <dbReference type="EMBL" id="KAK7070595.1"/>
    </source>
</evidence>
<name>A0AAN8X205_HALRR</name>
<feature type="compositionally biased region" description="Low complexity" evidence="1">
    <location>
        <begin position="45"/>
        <end position="73"/>
    </location>
</feature>
<sequence>MTVNEESVQPKSAISNEDLFRAKSPQGLEKSEAASSNGFIDDLDSMSSSISSSTKASTTPPILSHSNPPSFSHPSHKKVLKPPRSPPPLPPSTNTTSSSDISPLPPPALVVTDAIGSSSAISTVGSLEDDIEHSNHSLSSSSNQRSFHSIASMEDDFGYFNDTLKFLPPAPLRPKNENRFQSLS</sequence>
<keyword evidence="3" id="KW-1185">Reference proteome</keyword>
<feature type="region of interest" description="Disordered" evidence="1">
    <location>
        <begin position="126"/>
        <end position="146"/>
    </location>
</feature>